<keyword evidence="3" id="KW-1185">Reference proteome</keyword>
<proteinExistence type="predicted"/>
<evidence type="ECO:0000256" key="1">
    <source>
        <dbReference type="SAM" id="MobiDB-lite"/>
    </source>
</evidence>
<name>A0A4C1WGN6_EUMVA</name>
<evidence type="ECO:0000313" key="2">
    <source>
        <dbReference type="EMBL" id="GBP50596.1"/>
    </source>
</evidence>
<feature type="region of interest" description="Disordered" evidence="1">
    <location>
        <begin position="1"/>
        <end position="32"/>
    </location>
</feature>
<sequence length="126" mass="13693">MKRFPRRRAAGGGGRAAGGARERKRDTATSVHDPFVTSSRADVISGTRTDDLLGTLEGIPGIYHVFVHVANTHDGYGIVLEVQLLAAFRINLFNYPMMTQKRGVCLTAAQGPGDEFEMESQIRGVC</sequence>
<dbReference type="AlphaFoldDB" id="A0A4C1WGN6"/>
<organism evidence="2 3">
    <name type="scientific">Eumeta variegata</name>
    <name type="common">Bagworm moth</name>
    <name type="synonym">Eumeta japonica</name>
    <dbReference type="NCBI Taxonomy" id="151549"/>
    <lineage>
        <taxon>Eukaryota</taxon>
        <taxon>Metazoa</taxon>
        <taxon>Ecdysozoa</taxon>
        <taxon>Arthropoda</taxon>
        <taxon>Hexapoda</taxon>
        <taxon>Insecta</taxon>
        <taxon>Pterygota</taxon>
        <taxon>Neoptera</taxon>
        <taxon>Endopterygota</taxon>
        <taxon>Lepidoptera</taxon>
        <taxon>Glossata</taxon>
        <taxon>Ditrysia</taxon>
        <taxon>Tineoidea</taxon>
        <taxon>Psychidae</taxon>
        <taxon>Oiketicinae</taxon>
        <taxon>Eumeta</taxon>
    </lineage>
</organism>
<protein>
    <submittedName>
        <fullName evidence="2">Uncharacterized protein</fullName>
    </submittedName>
</protein>
<evidence type="ECO:0000313" key="3">
    <source>
        <dbReference type="Proteomes" id="UP000299102"/>
    </source>
</evidence>
<reference evidence="2 3" key="1">
    <citation type="journal article" date="2019" name="Commun. Biol.">
        <title>The bagworm genome reveals a unique fibroin gene that provides high tensile strength.</title>
        <authorList>
            <person name="Kono N."/>
            <person name="Nakamura H."/>
            <person name="Ohtoshi R."/>
            <person name="Tomita M."/>
            <person name="Numata K."/>
            <person name="Arakawa K."/>
        </authorList>
    </citation>
    <scope>NUCLEOTIDE SEQUENCE [LARGE SCALE GENOMIC DNA]</scope>
</reference>
<comment type="caution">
    <text evidence="2">The sequence shown here is derived from an EMBL/GenBank/DDBJ whole genome shotgun (WGS) entry which is preliminary data.</text>
</comment>
<accession>A0A4C1WGN6</accession>
<dbReference type="EMBL" id="BGZK01000568">
    <property type="protein sequence ID" value="GBP50596.1"/>
    <property type="molecule type" value="Genomic_DNA"/>
</dbReference>
<gene>
    <name evidence="2" type="ORF">EVAR_29355_1</name>
</gene>
<dbReference type="Proteomes" id="UP000299102">
    <property type="component" value="Unassembled WGS sequence"/>
</dbReference>